<dbReference type="EMBL" id="LJOD01000003">
    <property type="protein sequence ID" value="KPE51814.1"/>
    <property type="molecule type" value="Genomic_DNA"/>
</dbReference>
<name>A0A0N0IX08_CHRID</name>
<gene>
    <name evidence="3" type="ORF">AOB46_06190</name>
</gene>
<feature type="domain" description="Secretion system C-terminal sorting" evidence="2">
    <location>
        <begin position="477"/>
        <end position="535"/>
    </location>
</feature>
<dbReference type="RefSeq" id="WP_062697375.1">
    <property type="nucleotide sequence ID" value="NZ_LJOD01000003.1"/>
</dbReference>
<evidence type="ECO:0000259" key="2">
    <source>
        <dbReference type="Pfam" id="PF18962"/>
    </source>
</evidence>
<sequence length="542" mass="59766">MKKLLILLMITSIGFLGKAQWNSILDQNLLVTNPGSGSSFAATTSDGKTYIGYWKSVPAPVNYELWLQILDVNGNKILPDGGVMLSNQIPMSTYTIFERTAVDASDNFYIGVTGTGTGTKGYVFKITPDGTSVWPNGINLGEAYLPTILPLSNGDIIVGYFPPSQKYTKVQRFNTSGQPVWENPVQIISDDAAKNTIPADLFELSDNQFEIIFHKQMSFGTTSYLFAQKLSQDGAVIWNTPKQISTKSVAYNAKYSGAADGGVVYYGYSTGESSRFDGYLQKINTDGSLPWGTAGVDFDTNQTYFEKDMKMAFTPGSPYIWAIANYSTSSQAQNGEFVQKFDKNTGVRLFTDHGKQVFAIDDLSMYHYGDLFLINDKPYFVVRKKADSSPLGFSLNAVQLDGSGNFAWPEQYLPFATFPASKAYASILKPINDQAVIVFQEKKTTDNTAAIYAQNLKLPGLNLAVNETSGKASSLRIYPNPTVDVIHIEGLKDQEFTIYNTAGQLVKSGMINQGKIEVKNLLKGNYILKIKEKKEGLKFIKK</sequence>
<evidence type="ECO:0000256" key="1">
    <source>
        <dbReference type="ARBA" id="ARBA00022729"/>
    </source>
</evidence>
<dbReference type="PATRIC" id="fig|253.9.peg.2905"/>
<dbReference type="InterPro" id="IPR026444">
    <property type="entry name" value="Secre_tail"/>
</dbReference>
<proteinExistence type="predicted"/>
<dbReference type="Pfam" id="PF18962">
    <property type="entry name" value="Por_Secre_tail"/>
    <property type="match status" value="1"/>
</dbReference>
<reference evidence="4" key="2">
    <citation type="submission" date="2015-09" db="EMBL/GenBank/DDBJ databases">
        <title>Draft genome sequence of a multidrug-resistant Chryseobacterium indologenes isolate from Malaysia.</title>
        <authorList>
            <person name="Yu C.Y."/>
            <person name="Ang G.Y."/>
            <person name="Chan K.-G."/>
        </authorList>
    </citation>
    <scope>NUCLEOTIDE SEQUENCE [LARGE SCALE GENOMIC DNA]</scope>
    <source>
        <strain evidence="4">CI_885</strain>
    </source>
</reference>
<dbReference type="OrthoDB" id="1267911at2"/>
<comment type="caution">
    <text evidence="3">The sequence shown here is derived from an EMBL/GenBank/DDBJ whole genome shotgun (WGS) entry which is preliminary data.</text>
</comment>
<dbReference type="Proteomes" id="UP000037953">
    <property type="component" value="Unassembled WGS sequence"/>
</dbReference>
<dbReference type="AlphaFoldDB" id="A0A0N0IX08"/>
<organism evidence="3 4">
    <name type="scientific">Chryseobacterium indologenes</name>
    <name type="common">Flavobacterium indologenes</name>
    <dbReference type="NCBI Taxonomy" id="253"/>
    <lineage>
        <taxon>Bacteria</taxon>
        <taxon>Pseudomonadati</taxon>
        <taxon>Bacteroidota</taxon>
        <taxon>Flavobacteriia</taxon>
        <taxon>Flavobacteriales</taxon>
        <taxon>Weeksellaceae</taxon>
        <taxon>Chryseobacterium group</taxon>
        <taxon>Chryseobacterium</taxon>
    </lineage>
</organism>
<protein>
    <recommendedName>
        <fullName evidence="2">Secretion system C-terminal sorting domain-containing protein</fullName>
    </recommendedName>
</protein>
<keyword evidence="1" id="KW-0732">Signal</keyword>
<accession>A0A0N0IX08</accession>
<dbReference type="NCBIfam" id="TIGR04183">
    <property type="entry name" value="Por_Secre_tail"/>
    <property type="match status" value="1"/>
</dbReference>
<reference evidence="3 4" key="1">
    <citation type="journal article" date="2015" name="Genom Data">
        <title>Draft genome sequence of a multidrug-resistant Chryseobacterium indologenes isolate from Malaysia.</title>
        <authorList>
            <person name="Yu C.Y."/>
            <person name="Ang G.Y."/>
            <person name="Cheng H.J."/>
            <person name="Cheong Y.M."/>
            <person name="Yin W.F."/>
            <person name="Chan K.G."/>
        </authorList>
    </citation>
    <scope>NUCLEOTIDE SEQUENCE [LARGE SCALE GENOMIC DNA]</scope>
    <source>
        <strain evidence="3 4">CI_885</strain>
    </source>
</reference>
<evidence type="ECO:0000313" key="4">
    <source>
        <dbReference type="Proteomes" id="UP000037953"/>
    </source>
</evidence>
<evidence type="ECO:0000313" key="3">
    <source>
        <dbReference type="EMBL" id="KPE51814.1"/>
    </source>
</evidence>